<keyword evidence="2" id="KW-1185">Reference proteome</keyword>
<evidence type="ECO:0000313" key="2">
    <source>
        <dbReference type="Proteomes" id="UP000799755"/>
    </source>
</evidence>
<gene>
    <name evidence="1" type="ORF">BDR25DRAFT_316129</name>
</gene>
<accession>A0ACB6QQ94</accession>
<dbReference type="EMBL" id="MU003516">
    <property type="protein sequence ID" value="KAF2468336.1"/>
    <property type="molecule type" value="Genomic_DNA"/>
</dbReference>
<proteinExistence type="predicted"/>
<name>A0ACB6QQ94_9PLEO</name>
<sequence>MFGEEGGSAPAAADPESLVEADAAPTPRSLQNKSCLKLRYLSESPASITYSLQTCPRLSSWPRRLLVKLRSGSWIRNSHVVVLQDGDDITSSRAVVTMFDTGCRGRNNLISTRALTKIFGLKLEYAEERIIATYPDGRACLSVGEIDIRWWPEDGRPRYEFIRAYVLESNEFDLIVGEETIENYLGQLPLFGAFMSKPVAHNAATVAKEQLDADARREDHRSARQRRKEQTVGYPKSPIDVS</sequence>
<reference evidence="1" key="1">
    <citation type="journal article" date="2020" name="Stud. Mycol.">
        <title>101 Dothideomycetes genomes: a test case for predicting lifestyles and emergence of pathogens.</title>
        <authorList>
            <person name="Haridas S."/>
            <person name="Albert R."/>
            <person name="Binder M."/>
            <person name="Bloem J."/>
            <person name="Labutti K."/>
            <person name="Salamov A."/>
            <person name="Andreopoulos B."/>
            <person name="Baker S."/>
            <person name="Barry K."/>
            <person name="Bills G."/>
            <person name="Bluhm B."/>
            <person name="Cannon C."/>
            <person name="Castanera R."/>
            <person name="Culley D."/>
            <person name="Daum C."/>
            <person name="Ezra D."/>
            <person name="Gonzalez J."/>
            <person name="Henrissat B."/>
            <person name="Kuo A."/>
            <person name="Liang C."/>
            <person name="Lipzen A."/>
            <person name="Lutzoni F."/>
            <person name="Magnuson J."/>
            <person name="Mondo S."/>
            <person name="Nolan M."/>
            <person name="Ohm R."/>
            <person name="Pangilinan J."/>
            <person name="Park H.-J."/>
            <person name="Ramirez L."/>
            <person name="Alfaro M."/>
            <person name="Sun H."/>
            <person name="Tritt A."/>
            <person name="Yoshinaga Y."/>
            <person name="Zwiers L.-H."/>
            <person name="Turgeon B."/>
            <person name="Goodwin S."/>
            <person name="Spatafora J."/>
            <person name="Crous P."/>
            <person name="Grigoriev I."/>
        </authorList>
    </citation>
    <scope>NUCLEOTIDE SEQUENCE</scope>
    <source>
        <strain evidence="1">ATCC 200398</strain>
    </source>
</reference>
<organism evidence="1 2">
    <name type="scientific">Lindgomyces ingoldianus</name>
    <dbReference type="NCBI Taxonomy" id="673940"/>
    <lineage>
        <taxon>Eukaryota</taxon>
        <taxon>Fungi</taxon>
        <taxon>Dikarya</taxon>
        <taxon>Ascomycota</taxon>
        <taxon>Pezizomycotina</taxon>
        <taxon>Dothideomycetes</taxon>
        <taxon>Pleosporomycetidae</taxon>
        <taxon>Pleosporales</taxon>
        <taxon>Lindgomycetaceae</taxon>
        <taxon>Lindgomyces</taxon>
    </lineage>
</organism>
<dbReference type="Proteomes" id="UP000799755">
    <property type="component" value="Unassembled WGS sequence"/>
</dbReference>
<evidence type="ECO:0000313" key="1">
    <source>
        <dbReference type="EMBL" id="KAF2468336.1"/>
    </source>
</evidence>
<protein>
    <submittedName>
        <fullName evidence="1">Uncharacterized protein</fullName>
    </submittedName>
</protein>
<comment type="caution">
    <text evidence="1">The sequence shown here is derived from an EMBL/GenBank/DDBJ whole genome shotgun (WGS) entry which is preliminary data.</text>
</comment>